<reference evidence="10" key="1">
    <citation type="submission" date="2018-02" db="EMBL/GenBank/DDBJ databases">
        <title>Evolution and diversity of non-photosynthetic diatom plastid genomes.</title>
        <authorList>
            <person name="Kamikawa R."/>
            <person name="Ishii K."/>
        </authorList>
    </citation>
    <scope>NUCLEOTIDE SEQUENCE</scope>
    <source>
        <strain evidence="10">PL3-2</strain>
    </source>
</reference>
<evidence type="ECO:0000256" key="5">
    <source>
        <dbReference type="ARBA" id="ARBA00023274"/>
    </source>
</evidence>
<evidence type="ECO:0000313" key="10">
    <source>
        <dbReference type="EMBL" id="BBC77427.1"/>
    </source>
</evidence>
<dbReference type="Gene3D" id="1.10.10.250">
    <property type="entry name" value="Ribosomal protein L11, C-terminal domain"/>
    <property type="match status" value="1"/>
</dbReference>
<dbReference type="InterPro" id="IPR036796">
    <property type="entry name" value="Ribosomal_uL11_N_sf"/>
</dbReference>
<dbReference type="InterPro" id="IPR020784">
    <property type="entry name" value="Ribosomal_uL11_N"/>
</dbReference>
<dbReference type="InterPro" id="IPR006519">
    <property type="entry name" value="Ribosomal_uL11_bac-typ"/>
</dbReference>
<dbReference type="InterPro" id="IPR000911">
    <property type="entry name" value="Ribosomal_uL11"/>
</dbReference>
<dbReference type="NCBIfam" id="TIGR01632">
    <property type="entry name" value="L11_bact"/>
    <property type="match status" value="1"/>
</dbReference>
<dbReference type="EMBL" id="AP018504">
    <property type="protein sequence ID" value="BBC77427.1"/>
    <property type="molecule type" value="Genomic_DNA"/>
</dbReference>
<dbReference type="Pfam" id="PF00298">
    <property type="entry name" value="Ribosomal_L11"/>
    <property type="match status" value="1"/>
</dbReference>
<evidence type="ECO:0000256" key="6">
    <source>
        <dbReference type="ARBA" id="ARBA00040104"/>
    </source>
</evidence>
<gene>
    <name evidence="10" type="primary">rpl11</name>
</gene>
<dbReference type="PANTHER" id="PTHR11661:SF1">
    <property type="entry name" value="LARGE RIBOSOMAL SUBUNIT PROTEIN UL11M"/>
    <property type="match status" value="1"/>
</dbReference>
<keyword evidence="3" id="KW-0694">RNA-binding</keyword>
<dbReference type="SMART" id="SM00649">
    <property type="entry name" value="RL11"/>
    <property type="match status" value="1"/>
</dbReference>
<evidence type="ECO:0000259" key="9">
    <source>
        <dbReference type="Pfam" id="PF03946"/>
    </source>
</evidence>
<dbReference type="Gene3D" id="3.30.1550.10">
    <property type="entry name" value="Ribosomal protein L11/L12, N-terminal domain"/>
    <property type="match status" value="1"/>
</dbReference>
<dbReference type="SUPFAM" id="SSF54747">
    <property type="entry name" value="Ribosomal L11/L12e N-terminal domain"/>
    <property type="match status" value="1"/>
</dbReference>
<dbReference type="InterPro" id="IPR020785">
    <property type="entry name" value="Ribosomal_uL11_CS"/>
</dbReference>
<dbReference type="Pfam" id="PF03946">
    <property type="entry name" value="Ribosomal_L11_N"/>
    <property type="match status" value="1"/>
</dbReference>
<dbReference type="InterPro" id="IPR020783">
    <property type="entry name" value="Ribosomal_uL11_C"/>
</dbReference>
<protein>
    <recommendedName>
        <fullName evidence="6">Large ribosomal subunit protein uL11m</fullName>
    </recommendedName>
</protein>
<sequence>MSKKVISIIKLKLQAGKATPAAPVGPILGQQGININAFCKEYNALTLNQIGSIIPVKLFVYEDKSYKMLIKTIPTSLLLMNAAKISKGSSMPNEKNSGIISKNQLKEIASLKMNDLNAKDLNNAIKIIEGSAISMGISIE</sequence>
<evidence type="ECO:0000256" key="2">
    <source>
        <dbReference type="ARBA" id="ARBA00022730"/>
    </source>
</evidence>
<name>A0A2Z5ZAP5_9STRA</name>
<keyword evidence="10" id="KW-0934">Plastid</keyword>
<accession>A0A2Z5ZAP5</accession>
<organism evidence="10">
    <name type="scientific">Nitzschia sp. PL3-2</name>
    <dbReference type="NCBI Taxonomy" id="2083271"/>
    <lineage>
        <taxon>Eukaryota</taxon>
        <taxon>Sar</taxon>
        <taxon>Stramenopiles</taxon>
        <taxon>Ochrophyta</taxon>
        <taxon>Bacillariophyta</taxon>
        <taxon>Bacillariophyceae</taxon>
        <taxon>Bacillariophycidae</taxon>
        <taxon>Bacillariales</taxon>
        <taxon>Bacillariaceae</taxon>
        <taxon>Nitzschia</taxon>
    </lineage>
</organism>
<evidence type="ECO:0000256" key="7">
    <source>
        <dbReference type="RuleBase" id="RU003978"/>
    </source>
</evidence>
<feature type="domain" description="Large ribosomal subunit protein uL11 N-terminal" evidence="9">
    <location>
        <begin position="9"/>
        <end position="66"/>
    </location>
</feature>
<evidence type="ECO:0000256" key="4">
    <source>
        <dbReference type="ARBA" id="ARBA00022980"/>
    </source>
</evidence>
<dbReference type="CDD" id="cd00349">
    <property type="entry name" value="Ribosomal_L11"/>
    <property type="match status" value="1"/>
</dbReference>
<dbReference type="GO" id="GO:0003735">
    <property type="term" value="F:structural constituent of ribosome"/>
    <property type="evidence" value="ECO:0007669"/>
    <property type="project" value="InterPro"/>
</dbReference>
<dbReference type="HAMAP" id="MF_00736">
    <property type="entry name" value="Ribosomal_uL11"/>
    <property type="match status" value="1"/>
</dbReference>
<dbReference type="FunFam" id="3.30.1550.10:FF:000005">
    <property type="entry name" value="50S ribosomal protein L11"/>
    <property type="match status" value="1"/>
</dbReference>
<dbReference type="GO" id="GO:0070180">
    <property type="term" value="F:large ribosomal subunit rRNA binding"/>
    <property type="evidence" value="ECO:0007669"/>
    <property type="project" value="TreeGrafter"/>
</dbReference>
<dbReference type="AlphaFoldDB" id="A0A2Z5ZAP5"/>
<dbReference type="SUPFAM" id="SSF46906">
    <property type="entry name" value="Ribosomal protein L11, C-terminal domain"/>
    <property type="match status" value="1"/>
</dbReference>
<dbReference type="GO" id="GO:0006412">
    <property type="term" value="P:translation"/>
    <property type="evidence" value="ECO:0007669"/>
    <property type="project" value="InterPro"/>
</dbReference>
<keyword evidence="5 7" id="KW-0687">Ribonucleoprotein</keyword>
<evidence type="ECO:0000259" key="8">
    <source>
        <dbReference type="Pfam" id="PF00298"/>
    </source>
</evidence>
<proteinExistence type="inferred from homology"/>
<dbReference type="InterPro" id="IPR036769">
    <property type="entry name" value="Ribosomal_uL11_C_sf"/>
</dbReference>
<evidence type="ECO:0000256" key="3">
    <source>
        <dbReference type="ARBA" id="ARBA00022884"/>
    </source>
</evidence>
<evidence type="ECO:0000256" key="1">
    <source>
        <dbReference type="ARBA" id="ARBA00010537"/>
    </source>
</evidence>
<dbReference type="PROSITE" id="PS00359">
    <property type="entry name" value="RIBOSOMAL_L11"/>
    <property type="match status" value="1"/>
</dbReference>
<keyword evidence="4 7" id="KW-0689">Ribosomal protein</keyword>
<keyword evidence="2" id="KW-0699">rRNA-binding</keyword>
<comment type="similarity">
    <text evidence="1 7">Belongs to the universal ribosomal protein uL11 family.</text>
</comment>
<geneLocation type="plastid" evidence="10"/>
<dbReference type="GO" id="GO:0015934">
    <property type="term" value="C:large ribosomal subunit"/>
    <property type="evidence" value="ECO:0007669"/>
    <property type="project" value="TreeGrafter"/>
</dbReference>
<feature type="domain" description="Large ribosomal subunit protein uL11 C-terminal" evidence="8">
    <location>
        <begin position="71"/>
        <end position="139"/>
    </location>
</feature>
<dbReference type="PANTHER" id="PTHR11661">
    <property type="entry name" value="60S RIBOSOMAL PROTEIN L12"/>
    <property type="match status" value="1"/>
</dbReference>